<dbReference type="PROSITE" id="PS51257">
    <property type="entry name" value="PROKAR_LIPOPROTEIN"/>
    <property type="match status" value="1"/>
</dbReference>
<dbReference type="SUPFAM" id="SSF81464">
    <property type="entry name" value="Cytochrome c oxidase subunit II-like, transmembrane region"/>
    <property type="match status" value="1"/>
</dbReference>
<dbReference type="PIRSF" id="PIRSF000292">
    <property type="entry name" value="Ubi_od_II"/>
    <property type="match status" value="1"/>
</dbReference>
<dbReference type="InterPro" id="IPR011759">
    <property type="entry name" value="Cyt_c_oxidase_su2_TM_dom"/>
</dbReference>
<evidence type="ECO:0000313" key="18">
    <source>
        <dbReference type="EMBL" id="MFC4351909.1"/>
    </source>
</evidence>
<evidence type="ECO:0000256" key="2">
    <source>
        <dbReference type="ARBA" id="ARBA00007866"/>
    </source>
</evidence>
<keyword evidence="11 14" id="KW-0472">Membrane</keyword>
<evidence type="ECO:0000256" key="8">
    <source>
        <dbReference type="ARBA" id="ARBA00022982"/>
    </source>
</evidence>
<keyword evidence="7" id="KW-0732">Signal</keyword>
<dbReference type="Gene3D" id="1.10.287.90">
    <property type="match status" value="1"/>
</dbReference>
<dbReference type="PROSITE" id="PS50857">
    <property type="entry name" value="COX2_CUA"/>
    <property type="match status" value="1"/>
</dbReference>
<dbReference type="InterPro" id="IPR045187">
    <property type="entry name" value="CcO_II"/>
</dbReference>
<evidence type="ECO:0000256" key="3">
    <source>
        <dbReference type="ARBA" id="ARBA00022448"/>
    </source>
</evidence>
<sequence length="291" mass="32032">MKACGYLRAAVACALAVAVTGCGLAEAPMIDPAGPQALAERDLLFTALGLMLIVVIPVFLMTFLFVLRYRSSNRKAKYAPEWSYSGPIDAVIWIVPALIVIALGILLWNATHALDPYKQLHTQEEALEVRVVAQDWKWLFIYPEQDIASVNELAFPSDRPLSLRITSDTVMNSFHVPALAGQIYAMAGMQTRLNLLADEPGTFMGRNVQYSGDGFSGQHFTAVAKTQEDFEAWVDQAQNSSNPLDAEAYKSLAEPSSDHPVTYYSGVESDLFRNIIAKYAAHPANSHHDPR</sequence>
<feature type="transmembrane region" description="Helical" evidence="15">
    <location>
        <begin position="44"/>
        <end position="67"/>
    </location>
</feature>
<proteinExistence type="inferred from homology"/>
<evidence type="ECO:0000256" key="1">
    <source>
        <dbReference type="ARBA" id="ARBA00004651"/>
    </source>
</evidence>
<evidence type="ECO:0000259" key="17">
    <source>
        <dbReference type="PROSITE" id="PS50999"/>
    </source>
</evidence>
<protein>
    <recommendedName>
        <fullName evidence="14">Ubiquinol oxidase subunit 2</fullName>
    </recommendedName>
</protein>
<evidence type="ECO:0000256" key="9">
    <source>
        <dbReference type="ARBA" id="ARBA00022989"/>
    </source>
</evidence>
<dbReference type="CDD" id="cd04212">
    <property type="entry name" value="CuRO_UO_II"/>
    <property type="match status" value="1"/>
</dbReference>
<evidence type="ECO:0000259" key="16">
    <source>
        <dbReference type="PROSITE" id="PS50857"/>
    </source>
</evidence>
<evidence type="ECO:0000256" key="11">
    <source>
        <dbReference type="ARBA" id="ARBA00023136"/>
    </source>
</evidence>
<feature type="domain" description="Cytochrome oxidase subunit II transmembrane region profile" evidence="17">
    <location>
        <begin position="21"/>
        <end position="118"/>
    </location>
</feature>
<dbReference type="InterPro" id="IPR036257">
    <property type="entry name" value="Cyt_c_oxidase_su2_TM_sf"/>
</dbReference>
<evidence type="ECO:0000256" key="15">
    <source>
        <dbReference type="SAM" id="Phobius"/>
    </source>
</evidence>
<dbReference type="SUPFAM" id="SSF49503">
    <property type="entry name" value="Cupredoxins"/>
    <property type="match status" value="1"/>
</dbReference>
<evidence type="ECO:0000256" key="10">
    <source>
        <dbReference type="ARBA" id="ARBA00023002"/>
    </source>
</evidence>
<dbReference type="Pfam" id="PF06481">
    <property type="entry name" value="COX_ARM"/>
    <property type="match status" value="1"/>
</dbReference>
<evidence type="ECO:0000256" key="4">
    <source>
        <dbReference type="ARBA" id="ARBA00022475"/>
    </source>
</evidence>
<dbReference type="PROSITE" id="PS50999">
    <property type="entry name" value="COX2_TM"/>
    <property type="match status" value="1"/>
</dbReference>
<keyword evidence="12" id="KW-0564">Palmitate</keyword>
<evidence type="ECO:0000256" key="7">
    <source>
        <dbReference type="ARBA" id="ARBA00022729"/>
    </source>
</evidence>
<dbReference type="PANTHER" id="PTHR22888">
    <property type="entry name" value="CYTOCHROME C OXIDASE, SUBUNIT II"/>
    <property type="match status" value="1"/>
</dbReference>
<dbReference type="PANTHER" id="PTHR22888:SF18">
    <property type="entry name" value="CYTOCHROME BO(3) UBIQUINOL OXIDASE SUBUNIT 2"/>
    <property type="match status" value="1"/>
</dbReference>
<feature type="domain" description="Cytochrome oxidase subunit II copper A binding" evidence="16">
    <location>
        <begin position="124"/>
        <end position="236"/>
    </location>
</feature>
<evidence type="ECO:0000256" key="13">
    <source>
        <dbReference type="ARBA" id="ARBA00023288"/>
    </source>
</evidence>
<dbReference type="Proteomes" id="UP001595799">
    <property type="component" value="Unassembled WGS sequence"/>
</dbReference>
<name>A0ABV8ULL6_9PROT</name>
<dbReference type="InterPro" id="IPR002429">
    <property type="entry name" value="CcO_II-like_C"/>
</dbReference>
<evidence type="ECO:0000256" key="12">
    <source>
        <dbReference type="ARBA" id="ARBA00023139"/>
    </source>
</evidence>
<reference evidence="19" key="1">
    <citation type="journal article" date="2019" name="Int. J. Syst. Evol. Microbiol.">
        <title>The Global Catalogue of Microorganisms (GCM) 10K type strain sequencing project: providing services to taxonomists for standard genome sequencing and annotation.</title>
        <authorList>
            <consortium name="The Broad Institute Genomics Platform"/>
            <consortium name="The Broad Institute Genome Sequencing Center for Infectious Disease"/>
            <person name="Wu L."/>
            <person name="Ma J."/>
        </authorList>
    </citation>
    <scope>NUCLEOTIDE SEQUENCE [LARGE SCALE GENOMIC DNA]</scope>
    <source>
        <strain evidence="19">CECT 8472</strain>
    </source>
</reference>
<dbReference type="InterPro" id="IPR006333">
    <property type="entry name" value="Cyt_o_ubiquinol_oxidase_su2"/>
</dbReference>
<keyword evidence="8 14" id="KW-0249">Electron transport</keyword>
<keyword evidence="10 14" id="KW-0560">Oxidoreductase</keyword>
<dbReference type="InterPro" id="IPR010514">
    <property type="entry name" value="COX_ARM"/>
</dbReference>
<keyword evidence="19" id="KW-1185">Reference proteome</keyword>
<dbReference type="EMBL" id="JBHSCW010000004">
    <property type="protein sequence ID" value="MFC4351909.1"/>
    <property type="molecule type" value="Genomic_DNA"/>
</dbReference>
<organism evidence="18 19">
    <name type="scientific">Fodinicurvata halophila</name>
    <dbReference type="NCBI Taxonomy" id="1419723"/>
    <lineage>
        <taxon>Bacteria</taxon>
        <taxon>Pseudomonadati</taxon>
        <taxon>Pseudomonadota</taxon>
        <taxon>Alphaproteobacteria</taxon>
        <taxon>Rhodospirillales</taxon>
        <taxon>Rhodovibrionaceae</taxon>
        <taxon>Fodinicurvata</taxon>
    </lineage>
</organism>
<gene>
    <name evidence="18" type="primary">cyoA</name>
    <name evidence="18" type="ORF">ACFOW6_10185</name>
</gene>
<keyword evidence="4 14" id="KW-1003">Cell membrane</keyword>
<comment type="subcellular location">
    <subcellularLocation>
        <location evidence="1">Cell membrane</location>
        <topology evidence="1">Multi-pass membrane protein</topology>
    </subcellularLocation>
</comment>
<keyword evidence="5 14" id="KW-0679">Respiratory chain</keyword>
<feature type="transmembrane region" description="Helical" evidence="15">
    <location>
        <begin position="88"/>
        <end position="108"/>
    </location>
</feature>
<keyword evidence="3 14" id="KW-0813">Transport</keyword>
<keyword evidence="9 15" id="KW-1133">Transmembrane helix</keyword>
<evidence type="ECO:0000256" key="14">
    <source>
        <dbReference type="PIRNR" id="PIRNR000292"/>
    </source>
</evidence>
<evidence type="ECO:0000256" key="5">
    <source>
        <dbReference type="ARBA" id="ARBA00022660"/>
    </source>
</evidence>
<evidence type="ECO:0000256" key="6">
    <source>
        <dbReference type="ARBA" id="ARBA00022692"/>
    </source>
</evidence>
<keyword evidence="13" id="KW-0449">Lipoprotein</keyword>
<comment type="caution">
    <text evidence="18">The sequence shown here is derived from an EMBL/GenBank/DDBJ whole genome shotgun (WGS) entry which is preliminary data.</text>
</comment>
<evidence type="ECO:0000313" key="19">
    <source>
        <dbReference type="Proteomes" id="UP001595799"/>
    </source>
</evidence>
<dbReference type="Gene3D" id="2.60.40.420">
    <property type="entry name" value="Cupredoxins - blue copper proteins"/>
    <property type="match status" value="1"/>
</dbReference>
<dbReference type="InterPro" id="IPR008972">
    <property type="entry name" value="Cupredoxin"/>
</dbReference>
<dbReference type="NCBIfam" id="TIGR01433">
    <property type="entry name" value="CyoA"/>
    <property type="match status" value="1"/>
</dbReference>
<keyword evidence="6 15" id="KW-0812">Transmembrane</keyword>
<comment type="similarity">
    <text evidence="2 14">Belongs to the cytochrome c oxidase subunit 2 family.</text>
</comment>
<dbReference type="InterPro" id="IPR034227">
    <property type="entry name" value="CuRO_UO_II"/>
</dbReference>
<dbReference type="RefSeq" id="WP_382422254.1">
    <property type="nucleotide sequence ID" value="NZ_JBHSCW010000004.1"/>
</dbReference>
<accession>A0ABV8ULL6</accession>